<evidence type="ECO:0000259" key="12">
    <source>
        <dbReference type="Pfam" id="PF14703"/>
    </source>
</evidence>
<evidence type="ECO:0000256" key="8">
    <source>
        <dbReference type="SAM" id="Phobius"/>
    </source>
</evidence>
<dbReference type="InterPro" id="IPR022257">
    <property type="entry name" value="PHM7_ext"/>
</dbReference>
<dbReference type="Pfam" id="PF02714">
    <property type="entry name" value="RSN1_7TM"/>
    <property type="match status" value="1"/>
</dbReference>
<feature type="transmembrane region" description="Helical" evidence="8">
    <location>
        <begin position="515"/>
        <end position="544"/>
    </location>
</feature>
<feature type="transmembrane region" description="Helical" evidence="8">
    <location>
        <begin position="627"/>
        <end position="646"/>
    </location>
</feature>
<keyword evidence="6 8" id="KW-0472">Membrane</keyword>
<feature type="compositionally biased region" description="Low complexity" evidence="7">
    <location>
        <begin position="871"/>
        <end position="880"/>
    </location>
</feature>
<name>A0A1E4S9C5_CYBJN</name>
<keyword evidence="4 8" id="KW-0812">Transmembrane</keyword>
<feature type="transmembrane region" description="Helical" evidence="8">
    <location>
        <begin position="652"/>
        <end position="670"/>
    </location>
</feature>
<evidence type="ECO:0000256" key="6">
    <source>
        <dbReference type="ARBA" id="ARBA00023136"/>
    </source>
</evidence>
<comment type="similarity">
    <text evidence="2">Belongs to the CSC1 (TC 1.A.17) family.</text>
</comment>
<feature type="transmembrane region" description="Helical" evidence="8">
    <location>
        <begin position="467"/>
        <end position="495"/>
    </location>
</feature>
<feature type="domain" description="10TM putative phosphate transporter extracellular tail" evidence="10">
    <location>
        <begin position="776"/>
        <end position="869"/>
    </location>
</feature>
<evidence type="ECO:0000313" key="13">
    <source>
        <dbReference type="EMBL" id="ODV76093.1"/>
    </source>
</evidence>
<dbReference type="Pfam" id="PF12621">
    <property type="entry name" value="PHM7_ext"/>
    <property type="match status" value="1"/>
</dbReference>
<dbReference type="Pfam" id="PF13967">
    <property type="entry name" value="RSN1_TM"/>
    <property type="match status" value="1"/>
</dbReference>
<dbReference type="GO" id="GO:0005227">
    <property type="term" value="F:calcium-activated cation channel activity"/>
    <property type="evidence" value="ECO:0007669"/>
    <property type="project" value="InterPro"/>
</dbReference>
<dbReference type="InterPro" id="IPR045122">
    <property type="entry name" value="Csc1-like"/>
</dbReference>
<evidence type="ECO:0000256" key="5">
    <source>
        <dbReference type="ARBA" id="ARBA00022989"/>
    </source>
</evidence>
<accession>A0A1E4S9C5</accession>
<dbReference type="OMA" id="PKRYYAH"/>
<reference evidence="13 14" key="1">
    <citation type="journal article" date="2016" name="Proc. Natl. Acad. Sci. U.S.A.">
        <title>Comparative genomics of biotechnologically important yeasts.</title>
        <authorList>
            <person name="Riley R."/>
            <person name="Haridas S."/>
            <person name="Wolfe K.H."/>
            <person name="Lopes M.R."/>
            <person name="Hittinger C.T."/>
            <person name="Goeker M."/>
            <person name="Salamov A.A."/>
            <person name="Wisecaver J.H."/>
            <person name="Long T.M."/>
            <person name="Calvey C.H."/>
            <person name="Aerts A.L."/>
            <person name="Barry K.W."/>
            <person name="Choi C."/>
            <person name="Clum A."/>
            <person name="Coughlan A.Y."/>
            <person name="Deshpande S."/>
            <person name="Douglass A.P."/>
            <person name="Hanson S.J."/>
            <person name="Klenk H.-P."/>
            <person name="LaButti K.M."/>
            <person name="Lapidus A."/>
            <person name="Lindquist E.A."/>
            <person name="Lipzen A.M."/>
            <person name="Meier-Kolthoff J.P."/>
            <person name="Ohm R.A."/>
            <person name="Otillar R.P."/>
            <person name="Pangilinan J.L."/>
            <person name="Peng Y."/>
            <person name="Rokas A."/>
            <person name="Rosa C.A."/>
            <person name="Scheuner C."/>
            <person name="Sibirny A.A."/>
            <person name="Slot J.C."/>
            <person name="Stielow J.B."/>
            <person name="Sun H."/>
            <person name="Kurtzman C.P."/>
            <person name="Blackwell M."/>
            <person name="Grigoriev I.V."/>
            <person name="Jeffries T.W."/>
        </authorList>
    </citation>
    <scope>NUCLEOTIDE SEQUENCE [LARGE SCALE GENOMIC DNA]</scope>
    <source>
        <strain evidence="14">ATCC 18201 / CBS 1600 / BCRC 20928 / JCM 3617 / NBRC 0987 / NRRL Y-1542</strain>
    </source>
</reference>
<proteinExistence type="inferred from homology"/>
<dbReference type="Proteomes" id="UP000094389">
    <property type="component" value="Unassembled WGS sequence"/>
</dbReference>
<dbReference type="AlphaFoldDB" id="A0A1E4S9C5"/>
<evidence type="ECO:0000256" key="7">
    <source>
        <dbReference type="SAM" id="MobiDB-lite"/>
    </source>
</evidence>
<organism evidence="13 14">
    <name type="scientific">Cyberlindnera jadinii (strain ATCC 18201 / CBS 1600 / BCRC 20928 / JCM 3617 / NBRC 0987 / NRRL Y-1542)</name>
    <name type="common">Torula yeast</name>
    <name type="synonym">Candida utilis</name>
    <dbReference type="NCBI Taxonomy" id="983966"/>
    <lineage>
        <taxon>Eukaryota</taxon>
        <taxon>Fungi</taxon>
        <taxon>Dikarya</taxon>
        <taxon>Ascomycota</taxon>
        <taxon>Saccharomycotina</taxon>
        <taxon>Saccharomycetes</taxon>
        <taxon>Phaffomycetales</taxon>
        <taxon>Phaffomycetaceae</taxon>
        <taxon>Cyberlindnera</taxon>
    </lineage>
</organism>
<feature type="domain" description="CSC1/OSCA1-like cytosolic" evidence="12">
    <location>
        <begin position="187"/>
        <end position="363"/>
    </location>
</feature>
<dbReference type="EMBL" id="KV453925">
    <property type="protein sequence ID" value="ODV76093.1"/>
    <property type="molecule type" value="Genomic_DNA"/>
</dbReference>
<feature type="compositionally biased region" description="Basic and acidic residues" evidence="7">
    <location>
        <begin position="882"/>
        <end position="891"/>
    </location>
</feature>
<feature type="transmembrane region" description="Helical" evidence="8">
    <location>
        <begin position="422"/>
        <end position="446"/>
    </location>
</feature>
<evidence type="ECO:0000256" key="4">
    <source>
        <dbReference type="ARBA" id="ARBA00022692"/>
    </source>
</evidence>
<evidence type="ECO:0000313" key="14">
    <source>
        <dbReference type="Proteomes" id="UP000094389"/>
    </source>
</evidence>
<dbReference type="RefSeq" id="XP_020073132.1">
    <property type="nucleotide sequence ID" value="XM_020214040.1"/>
</dbReference>
<feature type="transmembrane region" description="Helical" evidence="8">
    <location>
        <begin position="379"/>
        <end position="402"/>
    </location>
</feature>
<keyword evidence="14" id="KW-1185">Reference proteome</keyword>
<feature type="domain" description="CSC1/OSCA1-like N-terminal transmembrane" evidence="11">
    <location>
        <begin position="15"/>
        <end position="164"/>
    </location>
</feature>
<dbReference type="OrthoDB" id="1076608at2759"/>
<feature type="region of interest" description="Disordered" evidence="7">
    <location>
        <begin position="858"/>
        <end position="891"/>
    </location>
</feature>
<evidence type="ECO:0000256" key="3">
    <source>
        <dbReference type="ARBA" id="ARBA00022448"/>
    </source>
</evidence>
<dbReference type="InterPro" id="IPR027815">
    <property type="entry name" value="CSC1/OSCA1-like_cyt"/>
</dbReference>
<dbReference type="InterPro" id="IPR003864">
    <property type="entry name" value="CSC1/OSCA1-like_7TM"/>
</dbReference>
<gene>
    <name evidence="13" type="ORF">CYBJADRAFT_165428</name>
</gene>
<evidence type="ECO:0000259" key="11">
    <source>
        <dbReference type="Pfam" id="PF13967"/>
    </source>
</evidence>
<feature type="transmembrane region" description="Helical" evidence="8">
    <location>
        <begin position="143"/>
        <end position="162"/>
    </location>
</feature>
<feature type="transmembrane region" description="Helical" evidence="8">
    <location>
        <begin position="15"/>
        <end position="37"/>
    </location>
</feature>
<feature type="transmembrane region" description="Helical" evidence="8">
    <location>
        <begin position="93"/>
        <end position="116"/>
    </location>
</feature>
<sequence length="891" mass="100647">MASSSSNTANTSTQAVLTAFITNGVVFGVFVGLFLLLRLKFLRIYQPKSSFDLINEEKKPEPLPSGLWQWLLPLVKKSDNFVIRQAGLDGYFFIRYCFNVAAICFVYTLLLFPILLPVNGVNGKGNDGLDRYTFANVRIRGRYYAHAILAWVVYLGIIYVIYRELTYYASMRQAVLSSPRYGKKLSSRTVLFQTVPDQYLDENEFRKLFDDVKNVWIARASSKIEKKVEERDKLAYRLEAAEVKLLKMAMKAKLKKEKKGEPVPTDINELVPTKKRPSHRLKFLIGKKVDTIEYAKENLPILNKEVQELQANHDNDKPMNSVFVEFGSQYTAQMAYQSVAHHTALHMSPRYIGLEPSDIVWLNMRLFWWERLVRKTGSVAAIVALLIFWSIPVAFVGLISNVTYLTNKLHGLNFIYNLPPALLGLITSMLPTIMLLALMSLLPIFIRSMAKASGVPSTQMVEYFTQQSYFAFQVIQVFLVTTIASSATSTVTQIVEEPTSAMYLLSENLPKSSNFYLSYILLQGLSVSSGALLQIGTLITFYLFGLLDGTPRKKWTRFTKLSSCSWGTTFPVFTNLTVITFAYAIISPFILLFASVGFFLIYLAYLYNLTYTFQESPDARGIHYPRAMFQTLVGVYLGEVCLLGLFAVSKAWGPLVIVAILLGFTTFLHTNLNEAFDHLLTVVPVDTMKPLDGVSDTPSYRHHNDSWAPRDSGLYDKSLLSSVRHDSSFLSPPVNAFEMGDLSRLSVEYARHGSSVPLLADGDEKLIPPAPFWKRFLLPHIYASYKVSKTRLPDIYQFKDPSEETDAVKLQHAYDYPAVSAKCPILWIPRDPLGLSTIEIEKLKGVVDIRDEHSEFNEKGKVVWTGPPPSYEESNSSVEELNSDKAQNESN</sequence>
<keyword evidence="5 8" id="KW-1133">Transmembrane helix</keyword>
<dbReference type="STRING" id="983966.A0A1E4S9C5"/>
<evidence type="ECO:0000259" key="10">
    <source>
        <dbReference type="Pfam" id="PF12621"/>
    </source>
</evidence>
<dbReference type="GO" id="GO:0005886">
    <property type="term" value="C:plasma membrane"/>
    <property type="evidence" value="ECO:0007669"/>
    <property type="project" value="TreeGrafter"/>
</dbReference>
<feature type="transmembrane region" description="Helical" evidence="8">
    <location>
        <begin position="589"/>
        <end position="607"/>
    </location>
</feature>
<feature type="domain" description="CSC1/OSCA1-like 7TM region" evidence="9">
    <location>
        <begin position="374"/>
        <end position="646"/>
    </location>
</feature>
<evidence type="ECO:0000259" key="9">
    <source>
        <dbReference type="Pfam" id="PF02714"/>
    </source>
</evidence>
<keyword evidence="3" id="KW-0813">Transport</keyword>
<dbReference type="Pfam" id="PF14703">
    <property type="entry name" value="PHM7_cyt"/>
    <property type="match status" value="1"/>
</dbReference>
<protein>
    <submittedName>
        <fullName evidence="13">DUF221-domain-containing protein</fullName>
    </submittedName>
</protein>
<comment type="subcellular location">
    <subcellularLocation>
        <location evidence="1">Membrane</location>
        <topology evidence="1">Multi-pass membrane protein</topology>
    </subcellularLocation>
</comment>
<dbReference type="PANTHER" id="PTHR13018:SF26">
    <property type="entry name" value="DOMAIN PROTEIN, PUTATIVE (AFU_ORTHOLOGUE AFUA_5G10920)-RELATED"/>
    <property type="match status" value="1"/>
</dbReference>
<dbReference type="GeneID" id="30988436"/>
<evidence type="ECO:0000256" key="2">
    <source>
        <dbReference type="ARBA" id="ARBA00007779"/>
    </source>
</evidence>
<evidence type="ECO:0000256" key="1">
    <source>
        <dbReference type="ARBA" id="ARBA00004141"/>
    </source>
</evidence>
<dbReference type="PANTHER" id="PTHR13018">
    <property type="entry name" value="PROBABLE MEMBRANE PROTEIN DUF221-RELATED"/>
    <property type="match status" value="1"/>
</dbReference>
<dbReference type="InterPro" id="IPR032880">
    <property type="entry name" value="CSC1/OSCA1-like_N"/>
</dbReference>